<dbReference type="InterPro" id="IPR052942">
    <property type="entry name" value="LPS_cholinephosphotransferase"/>
</dbReference>
<feature type="domain" description="LicD/FKTN/FKRP nucleotidyltransferase" evidence="1">
    <location>
        <begin position="24"/>
        <end position="251"/>
    </location>
</feature>
<protein>
    <submittedName>
        <fullName evidence="2">LicD family protein</fullName>
    </submittedName>
</protein>
<reference evidence="2" key="1">
    <citation type="submission" date="2022-10" db="EMBL/GenBank/DDBJ databases">
        <title>Genome assembly of Lactococcus garvieae isolates from cricket gut.</title>
        <authorList>
            <person name="Luecke A.R."/>
            <person name="Brown A.M.V."/>
            <person name="Wakeman C.A."/>
        </authorList>
    </citation>
    <scope>NUCLEOTIDE SEQUENCE</scope>
    <source>
        <strain evidence="2">Alexii-11_2</strain>
    </source>
</reference>
<organism evidence="2 3">
    <name type="scientific">Lactococcus garvieae</name>
    <dbReference type="NCBI Taxonomy" id="1363"/>
    <lineage>
        <taxon>Bacteria</taxon>
        <taxon>Bacillati</taxon>
        <taxon>Bacillota</taxon>
        <taxon>Bacilli</taxon>
        <taxon>Lactobacillales</taxon>
        <taxon>Streptococcaceae</taxon>
        <taxon>Lactococcus</taxon>
    </lineage>
</organism>
<evidence type="ECO:0000313" key="3">
    <source>
        <dbReference type="Proteomes" id="UP001164042"/>
    </source>
</evidence>
<sequence>MNEITKEEQRDVQLGLMSYIDRVCREHGIEYSISAGTLLGSVKYKGYIPWDDDIDMMLTRPNYERLMEVLMGDLPEHFTLLYYKSHTAYLPFAKLYDNRTYFISELDTLNKGTGLFVDIFPLDSLPENKVKGEQFKKKVRTAVTKLVSSAPNGLSYASSEKRLYFLVKSLLWLPYHLRYKVRSRVLAEKVDILMQKYNDEEHKFCNFVWSPPKRTGYFDKGIFTEYEDIDFEHLKLRKIKNHDVYLSELYGDWRNPPKKRAVRNHSYYRWYWKEKND</sequence>
<evidence type="ECO:0000259" key="1">
    <source>
        <dbReference type="Pfam" id="PF04991"/>
    </source>
</evidence>
<dbReference type="EMBL" id="CP109635">
    <property type="protein sequence ID" value="UYT10000.1"/>
    <property type="molecule type" value="Genomic_DNA"/>
</dbReference>
<gene>
    <name evidence="2" type="ORF">OF801_08525</name>
</gene>
<dbReference type="Proteomes" id="UP001164042">
    <property type="component" value="Chromosome"/>
</dbReference>
<accession>A0AA46TUZ4</accession>
<name>A0AA46TUZ4_9LACT</name>
<dbReference type="PANTHER" id="PTHR43404">
    <property type="entry name" value="LIPOPOLYSACCHARIDE CHOLINEPHOSPHOTRANSFERASE LICD"/>
    <property type="match status" value="1"/>
</dbReference>
<proteinExistence type="predicted"/>
<dbReference type="Pfam" id="PF04991">
    <property type="entry name" value="LicD"/>
    <property type="match status" value="1"/>
</dbReference>
<dbReference type="RefSeq" id="WP_264307987.1">
    <property type="nucleotide sequence ID" value="NZ_CP109635.1"/>
</dbReference>
<dbReference type="AlphaFoldDB" id="A0AA46TUZ4"/>
<dbReference type="PANTHER" id="PTHR43404:SF2">
    <property type="entry name" value="LIPOPOLYSACCHARIDE CHOLINEPHOSPHOTRANSFERASE LICD"/>
    <property type="match status" value="1"/>
</dbReference>
<dbReference type="GO" id="GO:0009100">
    <property type="term" value="P:glycoprotein metabolic process"/>
    <property type="evidence" value="ECO:0007669"/>
    <property type="project" value="UniProtKB-ARBA"/>
</dbReference>
<evidence type="ECO:0000313" key="2">
    <source>
        <dbReference type="EMBL" id="UYT10000.1"/>
    </source>
</evidence>
<dbReference type="InterPro" id="IPR007074">
    <property type="entry name" value="LicD/FKTN/FKRP_NTP_transf"/>
</dbReference>